<sequence>MRKPWNILKMPKYNRDKTECLEIGYFLNTHTKEIQIIKFPSTIKKVPNNLPNLITSLRNAFSDNKNEFIEGVQYWDTSNITNMSWTFNNAIKFNQDLSSWNTSNVTNMKYMFNGAVSFNQDLSKWNTHNVQTFEGMFKSTKNFNQDLSGWNISSLHLLGEYLFAKNSNLTYKNQPKWKDWCDPDLYKYND</sequence>
<dbReference type="Proteomes" id="UP000001928">
    <property type="component" value="Chromosome"/>
</dbReference>
<dbReference type="AlphaFoldDB" id="Q2SSI9"/>
<dbReference type="KEGG" id="mcp:MCAP_0288"/>
<gene>
    <name evidence="1" type="ordered locus">MCAP_0288</name>
</gene>
<evidence type="ECO:0000313" key="1">
    <source>
        <dbReference type="EMBL" id="ABC01784.1"/>
    </source>
</evidence>
<dbReference type="PhylomeDB" id="Q2SSI9"/>
<dbReference type="RefSeq" id="WP_011387175.1">
    <property type="nucleotide sequence ID" value="NC_007633.1"/>
</dbReference>
<name>Q2SSI9_MYCCT</name>
<dbReference type="HOGENOM" id="CLU_025777_3_1_14"/>
<organism evidence="1 2">
    <name type="scientific">Mycoplasma capricolum subsp. capricolum (strain California kid / ATCC 27343 / NCTC 10154)</name>
    <dbReference type="NCBI Taxonomy" id="340047"/>
    <lineage>
        <taxon>Bacteria</taxon>
        <taxon>Bacillati</taxon>
        <taxon>Mycoplasmatota</taxon>
        <taxon>Mollicutes</taxon>
        <taxon>Mycoplasmataceae</taxon>
        <taxon>Mycoplasma</taxon>
    </lineage>
</organism>
<dbReference type="GeneID" id="23778759"/>
<protein>
    <recommendedName>
        <fullName evidence="3">PARCEL domain-containing protein</fullName>
    </recommendedName>
</protein>
<dbReference type="EMBL" id="CP000123">
    <property type="protein sequence ID" value="ABC01784.1"/>
    <property type="molecule type" value="Genomic_DNA"/>
</dbReference>
<dbReference type="NCBIfam" id="TIGR02167">
    <property type="entry name" value="Liste_lipo_26"/>
    <property type="match status" value="2"/>
</dbReference>
<proteinExistence type="predicted"/>
<evidence type="ECO:0008006" key="3">
    <source>
        <dbReference type="Google" id="ProtNLM"/>
    </source>
</evidence>
<dbReference type="InterPro" id="IPR005046">
    <property type="entry name" value="DUF285"/>
</dbReference>
<reference evidence="1 2" key="1">
    <citation type="submission" date="2005-09" db="EMBL/GenBank/DDBJ databases">
        <authorList>
            <person name="Glass J.I."/>
            <person name="Lartigue C."/>
            <person name="Pfannkoch C."/>
            <person name="Baden-Tillson H."/>
            <person name="Smith H.O."/>
            <person name="Venter J.C."/>
            <person name="Roske K."/>
            <person name="Wise K.S."/>
            <person name="Calcutt M.J."/>
            <person name="Nelson W.C."/>
            <person name="Nierman W.C."/>
        </authorList>
    </citation>
    <scope>NUCLEOTIDE SEQUENCE [LARGE SCALE GENOMIC DNA]</scope>
    <source>
        <strain evidence="2">California kid / ATCC 27343 / NCTC 10154</strain>
    </source>
</reference>
<dbReference type="Pfam" id="PF03382">
    <property type="entry name" value="DUF285"/>
    <property type="match status" value="1"/>
</dbReference>
<dbReference type="InterPro" id="IPR011889">
    <property type="entry name" value="Liste_lipo_26"/>
</dbReference>
<accession>Q2SSI9</accession>
<evidence type="ECO:0000313" key="2">
    <source>
        <dbReference type="Proteomes" id="UP000001928"/>
    </source>
</evidence>